<keyword evidence="3" id="KW-1185">Reference proteome</keyword>
<reference evidence="2 3" key="1">
    <citation type="submission" date="2019-12" db="EMBL/GenBank/DDBJ databases">
        <title>Paraburkholderia acidiphila 7Q-K02 sp. nov and Paraburkholderia acidisoli DHF22 sp. nov., two strains isolated from forest soil.</title>
        <authorList>
            <person name="Gao Z."/>
            <person name="Qiu L."/>
        </authorList>
    </citation>
    <scope>NUCLEOTIDE SEQUENCE [LARGE SCALE GENOMIC DNA]</scope>
    <source>
        <strain evidence="2 3">DHF22</strain>
    </source>
</reference>
<gene>
    <name evidence="2" type="ORF">FAZ98_21475</name>
</gene>
<dbReference type="KEGG" id="pacs:FAZ98_21475"/>
<protein>
    <submittedName>
        <fullName evidence="2">Uncharacterized protein</fullName>
    </submittedName>
</protein>
<dbReference type="Proteomes" id="UP000433577">
    <property type="component" value="Chromosome 2"/>
</dbReference>
<dbReference type="AlphaFoldDB" id="A0A7Z2JIG2"/>
<sequence length="128" mass="14616">MPNTLSTRWKNPLDVTSPPNQRGAFIRSKHGLYGEQRDMERDYDYMGYAIRVSTESISMPILRKLHMNDSGYVAMVSIFKSDSVTACFPDMRLTDLGDRWFTTEVDALMRGYSVGRRIVEEALGGRVI</sequence>
<dbReference type="RefSeq" id="WP_158953581.1">
    <property type="nucleotide sequence ID" value="NZ_CP046914.1"/>
</dbReference>
<feature type="region of interest" description="Disordered" evidence="1">
    <location>
        <begin position="1"/>
        <end position="20"/>
    </location>
</feature>
<accession>A0A7Z2JIG2</accession>
<evidence type="ECO:0000313" key="3">
    <source>
        <dbReference type="Proteomes" id="UP000433577"/>
    </source>
</evidence>
<organism evidence="2 3">
    <name type="scientific">Paraburkholderia acidisoli</name>
    <dbReference type="NCBI Taxonomy" id="2571748"/>
    <lineage>
        <taxon>Bacteria</taxon>
        <taxon>Pseudomonadati</taxon>
        <taxon>Pseudomonadota</taxon>
        <taxon>Betaproteobacteria</taxon>
        <taxon>Burkholderiales</taxon>
        <taxon>Burkholderiaceae</taxon>
        <taxon>Paraburkholderia</taxon>
    </lineage>
</organism>
<proteinExistence type="predicted"/>
<dbReference type="EMBL" id="CP046914">
    <property type="protein sequence ID" value="QGZ64295.1"/>
    <property type="molecule type" value="Genomic_DNA"/>
</dbReference>
<evidence type="ECO:0000313" key="2">
    <source>
        <dbReference type="EMBL" id="QGZ64295.1"/>
    </source>
</evidence>
<evidence type="ECO:0000256" key="1">
    <source>
        <dbReference type="SAM" id="MobiDB-lite"/>
    </source>
</evidence>
<name>A0A7Z2JIG2_9BURK</name>
<dbReference type="OrthoDB" id="9026016at2"/>